<dbReference type="InterPro" id="IPR006498">
    <property type="entry name" value="Tail_tube"/>
</dbReference>
<protein>
    <submittedName>
        <fullName evidence="1">Phage major tail tube protein</fullName>
    </submittedName>
</protein>
<evidence type="ECO:0000313" key="2">
    <source>
        <dbReference type="Proteomes" id="UP000640583"/>
    </source>
</evidence>
<sequence>MTHILRKFNAHVDGYSTHLEIEKITPPLVRDQVEAIKAGGLLGELDVPLGVQKLEAGLMVNSRNKLLMGKAGLTPGKSTRVTFRGVSVSEIDGSQQDEVLIIQGRLNVDSNDWQAQSKTDTDYKIGSITYYKHLIDGQLVYEIDLLNMIGVVDGVDQWADIRGGLGL</sequence>
<organism evidence="1 2">
    <name type="scientific">Halocynthiibacter styelae</name>
    <dbReference type="NCBI Taxonomy" id="2761955"/>
    <lineage>
        <taxon>Bacteria</taxon>
        <taxon>Pseudomonadati</taxon>
        <taxon>Pseudomonadota</taxon>
        <taxon>Alphaproteobacteria</taxon>
        <taxon>Rhodobacterales</taxon>
        <taxon>Paracoccaceae</taxon>
        <taxon>Halocynthiibacter</taxon>
    </lineage>
</organism>
<keyword evidence="2" id="KW-1185">Reference proteome</keyword>
<gene>
    <name evidence="1" type="ORF">H1D41_17345</name>
</gene>
<reference evidence="1" key="1">
    <citation type="submission" date="2020-10" db="EMBL/GenBank/DDBJ databases">
        <title>Paenihalocynthiibacter styelae gen. nov., sp. nov., isolated from stalked sea squirt Styela clava.</title>
        <authorList>
            <person name="Kim Y.-O."/>
            <person name="Yoon J.-H."/>
        </authorList>
    </citation>
    <scope>NUCLEOTIDE SEQUENCE</scope>
    <source>
        <strain evidence="1">MYP1-1</strain>
    </source>
</reference>
<dbReference type="Proteomes" id="UP000640583">
    <property type="component" value="Unassembled WGS sequence"/>
</dbReference>
<comment type="caution">
    <text evidence="1">The sequence shown here is derived from an EMBL/GenBank/DDBJ whole genome shotgun (WGS) entry which is preliminary data.</text>
</comment>
<evidence type="ECO:0000313" key="1">
    <source>
        <dbReference type="EMBL" id="MBI1495411.1"/>
    </source>
</evidence>
<accession>A0A8J7ITK4</accession>
<dbReference type="Pfam" id="PF04985">
    <property type="entry name" value="Phage_tube"/>
    <property type="match status" value="1"/>
</dbReference>
<dbReference type="AlphaFoldDB" id="A0A8J7ITK4"/>
<dbReference type="EMBL" id="JADCKQ010000019">
    <property type="protein sequence ID" value="MBI1495411.1"/>
    <property type="molecule type" value="Genomic_DNA"/>
</dbReference>
<name>A0A8J7ITK4_9RHOB</name>
<proteinExistence type="predicted"/>
<dbReference type="RefSeq" id="WP_228850113.1">
    <property type="nucleotide sequence ID" value="NZ_JADCKQ010000019.1"/>
</dbReference>